<proteinExistence type="predicted"/>
<dbReference type="InterPro" id="IPR003594">
    <property type="entry name" value="HATPase_dom"/>
</dbReference>
<accession>A0A556M9G0</accession>
<dbReference type="InterPro" id="IPR036890">
    <property type="entry name" value="HATPase_C_sf"/>
</dbReference>
<protein>
    <recommendedName>
        <fullName evidence="1">Histidine kinase/HSP90-like ATPase domain-containing protein</fullName>
    </recommendedName>
</protein>
<evidence type="ECO:0000259" key="1">
    <source>
        <dbReference type="Pfam" id="PF02518"/>
    </source>
</evidence>
<dbReference type="EMBL" id="VLPK01000006">
    <property type="protein sequence ID" value="TSJ36518.1"/>
    <property type="molecule type" value="Genomic_DNA"/>
</dbReference>
<evidence type="ECO:0000313" key="3">
    <source>
        <dbReference type="Proteomes" id="UP000318733"/>
    </source>
</evidence>
<reference evidence="2 3" key="1">
    <citation type="submission" date="2019-07" db="EMBL/GenBank/DDBJ databases">
        <authorList>
            <person name="Huq M.A."/>
        </authorList>
    </citation>
    <scope>NUCLEOTIDE SEQUENCE [LARGE SCALE GENOMIC DNA]</scope>
    <source>
        <strain evidence="2 3">MAH-19</strain>
    </source>
</reference>
<dbReference type="Gene3D" id="3.30.565.10">
    <property type="entry name" value="Histidine kinase-like ATPase, C-terminal domain"/>
    <property type="match status" value="1"/>
</dbReference>
<organism evidence="2 3">
    <name type="scientific">Mucilaginibacter corticis</name>
    <dbReference type="NCBI Taxonomy" id="2597670"/>
    <lineage>
        <taxon>Bacteria</taxon>
        <taxon>Pseudomonadati</taxon>
        <taxon>Bacteroidota</taxon>
        <taxon>Sphingobacteriia</taxon>
        <taxon>Sphingobacteriales</taxon>
        <taxon>Sphingobacteriaceae</taxon>
        <taxon>Mucilaginibacter</taxon>
    </lineage>
</organism>
<evidence type="ECO:0000313" key="2">
    <source>
        <dbReference type="EMBL" id="TSJ36518.1"/>
    </source>
</evidence>
<dbReference type="SUPFAM" id="SSF55874">
    <property type="entry name" value="ATPase domain of HSP90 chaperone/DNA topoisomerase II/histidine kinase"/>
    <property type="match status" value="1"/>
</dbReference>
<keyword evidence="3" id="KW-1185">Reference proteome</keyword>
<dbReference type="Pfam" id="PF02518">
    <property type="entry name" value="HATPase_c"/>
    <property type="match status" value="1"/>
</dbReference>
<comment type="caution">
    <text evidence="2">The sequence shown here is derived from an EMBL/GenBank/DDBJ whole genome shotgun (WGS) entry which is preliminary data.</text>
</comment>
<dbReference type="Proteomes" id="UP000318733">
    <property type="component" value="Unassembled WGS sequence"/>
</dbReference>
<feature type="domain" description="Histidine kinase/HSP90-like ATPase" evidence="1">
    <location>
        <begin position="2"/>
        <end position="38"/>
    </location>
</feature>
<dbReference type="AlphaFoldDB" id="A0A556M9G0"/>
<dbReference type="RefSeq" id="WP_144250485.1">
    <property type="nucleotide sequence ID" value="NZ_VLPK01000006.1"/>
</dbReference>
<gene>
    <name evidence="2" type="ORF">FO440_22060</name>
</gene>
<name>A0A556M9G0_9SPHI</name>
<sequence>MGLGLYISAEIIRRHSGQTGVDSMIGKGSSFWFTLPDRQTGQ</sequence>
<dbReference type="OrthoDB" id="9796457at2"/>